<dbReference type="Proteomes" id="UP000274756">
    <property type="component" value="Unassembled WGS sequence"/>
</dbReference>
<evidence type="ECO:0000313" key="9">
    <source>
        <dbReference type="Proteomes" id="UP000274756"/>
    </source>
</evidence>
<organism evidence="8 10">
    <name type="scientific">Dracunculus medinensis</name>
    <name type="common">Guinea worm</name>
    <dbReference type="NCBI Taxonomy" id="318479"/>
    <lineage>
        <taxon>Eukaryota</taxon>
        <taxon>Metazoa</taxon>
        <taxon>Ecdysozoa</taxon>
        <taxon>Nematoda</taxon>
        <taxon>Chromadorea</taxon>
        <taxon>Rhabditida</taxon>
        <taxon>Spirurina</taxon>
        <taxon>Dracunculoidea</taxon>
        <taxon>Dracunculidae</taxon>
        <taxon>Dracunculus</taxon>
    </lineage>
</organism>
<dbReference type="GO" id="GO:0034707">
    <property type="term" value="C:chloride channel complex"/>
    <property type="evidence" value="ECO:0007669"/>
    <property type="project" value="UniProtKB-KW"/>
</dbReference>
<gene>
    <name evidence="7" type="ORF">DME_LOCUS4797</name>
</gene>
<keyword evidence="6" id="KW-0813">Transport</keyword>
<dbReference type="InterPro" id="IPR021134">
    <property type="entry name" value="Bestrophin-like"/>
</dbReference>
<dbReference type="EMBL" id="UYYG01001151">
    <property type="protein sequence ID" value="VDN54824.1"/>
    <property type="molecule type" value="Genomic_DNA"/>
</dbReference>
<dbReference type="STRING" id="318479.A0A0N4U1F6"/>
<dbReference type="InterPro" id="IPR000615">
    <property type="entry name" value="Bestrophin"/>
</dbReference>
<name>A0A0N4U1F6_DRAME</name>
<keyword evidence="6" id="KW-1003">Cell membrane</keyword>
<accession>A0A0N4U1F6</accession>
<reference evidence="10" key="1">
    <citation type="submission" date="2017-02" db="UniProtKB">
        <authorList>
            <consortium name="WormBaseParasite"/>
        </authorList>
    </citation>
    <scope>IDENTIFICATION</scope>
</reference>
<evidence type="ECO:0000256" key="2">
    <source>
        <dbReference type="ARBA" id="ARBA00022692"/>
    </source>
</evidence>
<reference evidence="7 9" key="2">
    <citation type="submission" date="2018-11" db="EMBL/GenBank/DDBJ databases">
        <authorList>
            <consortium name="Pathogen Informatics"/>
        </authorList>
    </citation>
    <scope>NUCLEOTIDE SEQUENCE [LARGE SCALE GENOMIC DNA]</scope>
</reference>
<dbReference type="Pfam" id="PF01062">
    <property type="entry name" value="Bestrophin"/>
    <property type="match status" value="1"/>
</dbReference>
<sequence>MTISYQLDISRTSIISVVKLLFRWKASLWKNVFKELLAWTIVYYIIAFFYRSNLVLNDQQKDKFAIFAKYLNAHLDYIPLTFILGFYVSTIVQRWTIFFNNMGYIERQALFIGNYIRGDDEPTRMMRRAMVRYMCLAQVLVYRDISIRVRKRFPSYESLVIAGINFRYHYHLFLLSSSFF</sequence>
<dbReference type="GO" id="GO:0005886">
    <property type="term" value="C:plasma membrane"/>
    <property type="evidence" value="ECO:0007669"/>
    <property type="project" value="UniProtKB-SubCell"/>
</dbReference>
<keyword evidence="6" id="KW-0868">Chloride</keyword>
<dbReference type="WBParaSite" id="DME_0000043701-mRNA-1">
    <property type="protein sequence ID" value="DME_0000043701-mRNA-1"/>
    <property type="gene ID" value="DME_0000043701"/>
</dbReference>
<evidence type="ECO:0000256" key="1">
    <source>
        <dbReference type="ARBA" id="ARBA00004370"/>
    </source>
</evidence>
<evidence type="ECO:0000256" key="3">
    <source>
        <dbReference type="ARBA" id="ARBA00022989"/>
    </source>
</evidence>
<comment type="function">
    <text evidence="6">Forms chloride channels.</text>
</comment>
<dbReference type="AlphaFoldDB" id="A0A0N4U1F6"/>
<dbReference type="GO" id="GO:0005254">
    <property type="term" value="F:chloride channel activity"/>
    <property type="evidence" value="ECO:0007669"/>
    <property type="project" value="UniProtKB-KW"/>
</dbReference>
<feature type="transmembrane region" description="Helical" evidence="6">
    <location>
        <begin position="77"/>
        <end position="97"/>
    </location>
</feature>
<keyword evidence="3 6" id="KW-1133">Transmembrane helix</keyword>
<evidence type="ECO:0000256" key="5">
    <source>
        <dbReference type="ARBA" id="ARBA00034769"/>
    </source>
</evidence>
<keyword evidence="6" id="KW-0407">Ion channel</keyword>
<proteinExistence type="inferred from homology"/>
<evidence type="ECO:0000256" key="6">
    <source>
        <dbReference type="RuleBase" id="RU363126"/>
    </source>
</evidence>
<keyword evidence="6" id="KW-0869">Chloride channel</keyword>
<dbReference type="PANTHER" id="PTHR10736">
    <property type="entry name" value="BESTROPHIN"/>
    <property type="match status" value="1"/>
</dbReference>
<evidence type="ECO:0000256" key="4">
    <source>
        <dbReference type="ARBA" id="ARBA00023136"/>
    </source>
</evidence>
<keyword evidence="6" id="KW-0406">Ion transport</keyword>
<evidence type="ECO:0000313" key="8">
    <source>
        <dbReference type="Proteomes" id="UP000038040"/>
    </source>
</evidence>
<protein>
    <recommendedName>
        <fullName evidence="6">Bestrophin homolog</fullName>
    </recommendedName>
</protein>
<keyword evidence="9" id="KW-1185">Reference proteome</keyword>
<dbReference type="PANTHER" id="PTHR10736:SF0">
    <property type="entry name" value="BESTROPHIN HOMOLOG"/>
    <property type="match status" value="1"/>
</dbReference>
<keyword evidence="2 6" id="KW-0812">Transmembrane</keyword>
<keyword evidence="4 6" id="KW-0472">Membrane</keyword>
<comment type="subcellular location">
    <subcellularLocation>
        <location evidence="6">Cell membrane</location>
        <topology evidence="6">Multi-pass membrane protein</topology>
    </subcellularLocation>
    <subcellularLocation>
        <location evidence="1">Membrane</location>
    </subcellularLocation>
</comment>
<dbReference type="OrthoDB" id="201595at2759"/>
<comment type="similarity">
    <text evidence="5 6">Belongs to the anion channel-forming bestrophin (TC 1.A.46) family. Calcium-sensitive chloride channel subfamily.</text>
</comment>
<dbReference type="Proteomes" id="UP000038040">
    <property type="component" value="Unplaced"/>
</dbReference>
<feature type="transmembrane region" description="Helical" evidence="6">
    <location>
        <begin position="36"/>
        <end position="56"/>
    </location>
</feature>
<evidence type="ECO:0000313" key="10">
    <source>
        <dbReference type="WBParaSite" id="DME_0000043701-mRNA-1"/>
    </source>
</evidence>
<evidence type="ECO:0000313" key="7">
    <source>
        <dbReference type="EMBL" id="VDN54824.1"/>
    </source>
</evidence>